<evidence type="ECO:0000313" key="9">
    <source>
        <dbReference type="Proteomes" id="UP000053664"/>
    </source>
</evidence>
<keyword evidence="2 4" id="KW-0268">Exocytosis</keyword>
<dbReference type="GO" id="GO:0006893">
    <property type="term" value="P:Golgi to plasma membrane transport"/>
    <property type="evidence" value="ECO:0007669"/>
    <property type="project" value="TreeGrafter"/>
</dbReference>
<evidence type="ECO:0000256" key="5">
    <source>
        <dbReference type="SAM" id="MobiDB-lite"/>
    </source>
</evidence>
<evidence type="ECO:0000256" key="3">
    <source>
        <dbReference type="ARBA" id="ARBA00022927"/>
    </source>
</evidence>
<keyword evidence="3 4" id="KW-0653">Protein transport</keyword>
<dbReference type="GO" id="GO:0000145">
    <property type="term" value="C:exocyst"/>
    <property type="evidence" value="ECO:0007669"/>
    <property type="project" value="UniProtKB-UniRule"/>
</dbReference>
<dbReference type="GO" id="GO:0090522">
    <property type="term" value="P:vesicle tethering involved in exocytosis"/>
    <property type="evidence" value="ECO:0007669"/>
    <property type="project" value="UniProtKB-UniRule"/>
</dbReference>
<evidence type="ECO:0000256" key="2">
    <source>
        <dbReference type="ARBA" id="ARBA00022483"/>
    </source>
</evidence>
<evidence type="ECO:0000256" key="4">
    <source>
        <dbReference type="RuleBase" id="RU367079"/>
    </source>
</evidence>
<feature type="compositionally biased region" description="Low complexity" evidence="5">
    <location>
        <begin position="1517"/>
        <end position="1537"/>
    </location>
</feature>
<dbReference type="GO" id="GO:0006904">
    <property type="term" value="P:vesicle docking involved in exocytosis"/>
    <property type="evidence" value="ECO:0007669"/>
    <property type="project" value="InterPro"/>
</dbReference>
<dbReference type="RefSeq" id="XP_007881635.1">
    <property type="nucleotide sequence ID" value="XM_007883444.1"/>
</dbReference>
<dbReference type="Pfam" id="PF20652">
    <property type="entry name" value="Sec8_C"/>
    <property type="match status" value="1"/>
</dbReference>
<feature type="compositionally biased region" description="Polar residues" evidence="5">
    <location>
        <begin position="217"/>
        <end position="240"/>
    </location>
</feature>
<dbReference type="OrthoDB" id="272977at2759"/>
<evidence type="ECO:0000259" key="7">
    <source>
        <dbReference type="Pfam" id="PF20652"/>
    </source>
</evidence>
<dbReference type="InterPro" id="IPR048630">
    <property type="entry name" value="Sec8_M"/>
</dbReference>
<keyword evidence="1 4" id="KW-0813">Transport</keyword>
<reference evidence="8 9" key="1">
    <citation type="journal article" date="2013" name="Plant Cell">
        <title>The transition from a phytopathogenic smut ancestor to an anamorphic biocontrol agent deciphered by comparative whole-genome analysis.</title>
        <authorList>
            <person name="Lefebvre F."/>
            <person name="Joly D.L."/>
            <person name="Labbe C."/>
            <person name="Teichmann B."/>
            <person name="Linning R."/>
            <person name="Belzile F."/>
            <person name="Bakkeren G."/>
            <person name="Belanger R.R."/>
        </authorList>
    </citation>
    <scope>NUCLEOTIDE SEQUENCE [LARGE SCALE GENOMIC DNA]</scope>
    <source>
        <strain evidence="8 9">PF-1</strain>
    </source>
</reference>
<dbReference type="KEGG" id="pfp:PFL1_05909"/>
<gene>
    <name evidence="8" type="ORF">PFL1_05909</name>
</gene>
<name>A0A061H2F5_9BASI</name>
<feature type="region of interest" description="Disordered" evidence="5">
    <location>
        <begin position="139"/>
        <end position="175"/>
    </location>
</feature>
<evidence type="ECO:0000259" key="6">
    <source>
        <dbReference type="Pfam" id="PF04048"/>
    </source>
</evidence>
<dbReference type="EMBL" id="KE361644">
    <property type="protein sequence ID" value="EPQ26588.1"/>
    <property type="molecule type" value="Genomic_DNA"/>
</dbReference>
<organism evidence="8 9">
    <name type="scientific">Pseudozyma flocculosa PF-1</name>
    <dbReference type="NCBI Taxonomy" id="1277687"/>
    <lineage>
        <taxon>Eukaryota</taxon>
        <taxon>Fungi</taxon>
        <taxon>Dikarya</taxon>
        <taxon>Basidiomycota</taxon>
        <taxon>Ustilaginomycotina</taxon>
        <taxon>Ustilaginomycetes</taxon>
        <taxon>Ustilaginales</taxon>
        <taxon>Ustilaginaceae</taxon>
        <taxon>Pseudozyma</taxon>
    </lineage>
</organism>
<feature type="region of interest" description="Disordered" evidence="5">
    <location>
        <begin position="350"/>
        <end position="375"/>
    </location>
</feature>
<dbReference type="HOGENOM" id="CLU_004025_1_0_1"/>
<feature type="region of interest" description="Disordered" evidence="5">
    <location>
        <begin position="187"/>
        <end position="326"/>
    </location>
</feature>
<feature type="region of interest" description="Disordered" evidence="5">
    <location>
        <begin position="1515"/>
        <end position="1540"/>
    </location>
</feature>
<dbReference type="Proteomes" id="UP000053664">
    <property type="component" value="Unassembled WGS sequence"/>
</dbReference>
<protein>
    <recommendedName>
        <fullName evidence="4">Exocyst complex component Sec8</fullName>
    </recommendedName>
</protein>
<feature type="domain" description="Exocyst complex component Sec8 middle helical bundle" evidence="7">
    <location>
        <begin position="734"/>
        <end position="1052"/>
    </location>
</feature>
<sequence length="1578" mass="170363">MDPVLDACLSTSRPLPTMSRHNTIKDLRSRIKHENTSLGSGTAHHVADVFNPTIHGSANVSGNGHTRQAPSNVGAGPSFVSLAPSDSISQIDGKTGYGGGYSETPQGYPLVGIPRAGSPTNQSTASFALMNHTSAAAAASAIGRPSSPLRPARSVRRPQQAPAVDGLERSSTLARPSLRIIPGVDAAMSQQQQQQPSPPPTSATRPHAGPGRDLLSASRSQQQLPPPTSVQSAHPLQQHHQPADRHARSAQLMAQVALSANDRDGGISSGDEDDIYGGISPIDPPENGFFGSNGGGSGNRLSVPGGNNGATPAATKRQSGAPLGSLTHADEPAALGTVLAALSAAGRKHQAARIMRGTTAEEETRRRKTEKKISDVQAAERRPLGDYVKHSDERGFQDINAVLRKVKAEWPFVADDDFNSVALALSMLDESSLGASRHDFESMKGLIETSLQGTVDDHYESFATAITLHNSVLLALTAAQNSVSGARRRLRDSREALGAKRADLVQMWQRSQAVKESLRLLDVVEHLKGVPDRLENLMAEKRFLQAVNLLVRSLKTIDKPEIVEVGATSDLRAYLKGQEQAMLEILIEELHNHLYLKSYFCDARWKSYAVGQEALPAVDFGVAYSTARGTDGDHSEQPSPNLDGSGQDGQSKRPLKLSRYLQTLGARPAFDPNLASNIQDVGLTASASLSALTGEIATGANGLGMPSSYSVDSNVKVAGDSFGVDVGAAEFDQNPEADSFLYIEMLLESLARLGKLGTALDTVSQRLPIEVHQLVDATIDEVDARNEPMRRFSVALRPESVLLASSSALAKSFSESFRASRSSFNMGNRPVSSMLRISAGESSALQREGETMRDLFWTLFSKLDAVLQGHRVVYEVAGMIAGRSGFKDELASKRVSGVASLVEVWKPIQTEVRTLLHDYLMDDEQSSSSRNAIVSVNDVLRSGRFGRDRSKQLFKLTDSGLKTGKRQSGVLRRHEDALTAALRASVPGLVSSLDAANAAGSTIGGGASAAPARANQTIVSSTRQDESYAGGGHRLLVKPDAFNVSVLFQPALAFIERVQAVLPSEAAGETSRGFSAFLEEFVQDVFLPQLEDKVQSLFQNATGGADAFQEDPASRRTATRPVVKSVTNIIVLIDSLYSMLRTTPFHRESYSRLIITTIVQYYQRCGERFRDLVAVDASSASIPSATSSSSATSAGARDGSSYTLSAAWAQRPELYSCLVDMLQPAKVEADRLSELQAQENRFEMALARSGPPIGFHDMTTSRKKLLALGHLQHSLQWFLSNLSRLKAADEDVPRAKRPQARLSVIDSVPRTDEAAAEELKLPLSKDMAARYEALPNVYRHLSNVILFTLRIELRVRVLYHLGQAVSEGNYVLNDDTAIEPSPHVVDLNAEMAHLDDIFSDTLTPDNRRFVFTGLSSLMSALLIQSVQHLRAINRAGVTKMIRNILALQQNLKNIVEMPLEVSFERCRKFWELLSCDSPQAFFAAIRQTPDEHKQGFDVYKAALLLMLGLDNPPPVLPGQQQQQQAAPATPGLGPAVAQKGAGTIARKSGVDGEISRQDFNEYLIELHEVAAEQSDDGL</sequence>
<dbReference type="GO" id="GO:0015031">
    <property type="term" value="P:protein transport"/>
    <property type="evidence" value="ECO:0007669"/>
    <property type="project" value="UniProtKB-KW"/>
</dbReference>
<evidence type="ECO:0000313" key="8">
    <source>
        <dbReference type="EMBL" id="EPQ26588.1"/>
    </source>
</evidence>
<evidence type="ECO:0000256" key="1">
    <source>
        <dbReference type="ARBA" id="ARBA00022448"/>
    </source>
</evidence>
<dbReference type="PANTHER" id="PTHR14146:SF0">
    <property type="entry name" value="EXOCYST COMPLEX COMPONENT 4"/>
    <property type="match status" value="1"/>
</dbReference>
<dbReference type="InterPro" id="IPR039682">
    <property type="entry name" value="Sec8/EXOC4"/>
</dbReference>
<feature type="domain" description="Exocyst complex component Sec8 N-terminal" evidence="6">
    <location>
        <begin position="399"/>
        <end position="536"/>
    </location>
</feature>
<dbReference type="PANTHER" id="PTHR14146">
    <property type="entry name" value="EXOCYST COMPLEX COMPONENT 4"/>
    <property type="match status" value="1"/>
</dbReference>
<comment type="similarity">
    <text evidence="4">Belongs to the SEC8 family.</text>
</comment>
<dbReference type="GeneID" id="19319991"/>
<dbReference type="Pfam" id="PF04048">
    <property type="entry name" value="Sec8_N"/>
    <property type="match status" value="1"/>
</dbReference>
<dbReference type="InterPro" id="IPR007191">
    <property type="entry name" value="Sec8_exocyst_N"/>
</dbReference>
<feature type="region of interest" description="Disordered" evidence="5">
    <location>
        <begin position="628"/>
        <end position="652"/>
    </location>
</feature>
<accession>A0A061H2F5</accession>
<comment type="function">
    <text evidence="4">Component of the exocyst complex involved in the docking of exocytic vesicles with fusion sites on the plasma membrane.</text>
</comment>
<proteinExistence type="inferred from homology"/>
<dbReference type="GO" id="GO:0006612">
    <property type="term" value="P:protein targeting to membrane"/>
    <property type="evidence" value="ECO:0007669"/>
    <property type="project" value="UniProtKB-UniRule"/>
</dbReference>
<dbReference type="eggNOG" id="KOG3691">
    <property type="taxonomic scope" value="Eukaryota"/>
</dbReference>